<dbReference type="RefSeq" id="WP_044234807.1">
    <property type="nucleotide sequence ID" value="NZ_ASRX01000002.1"/>
</dbReference>
<dbReference type="EMBL" id="ASRX01000002">
    <property type="protein sequence ID" value="EYF08657.1"/>
    <property type="molecule type" value="Genomic_DNA"/>
</dbReference>
<feature type="compositionally biased region" description="Low complexity" evidence="1">
    <location>
        <begin position="233"/>
        <end position="252"/>
    </location>
</feature>
<dbReference type="OrthoDB" id="5518190at2"/>
<protein>
    <submittedName>
        <fullName evidence="2">Translation initiation factor 2</fullName>
    </submittedName>
</protein>
<feature type="compositionally biased region" description="Basic and acidic residues" evidence="1">
    <location>
        <begin position="430"/>
        <end position="442"/>
    </location>
</feature>
<organism evidence="2 3">
    <name type="scientific">Chondromyces apiculatus DSM 436</name>
    <dbReference type="NCBI Taxonomy" id="1192034"/>
    <lineage>
        <taxon>Bacteria</taxon>
        <taxon>Pseudomonadati</taxon>
        <taxon>Myxococcota</taxon>
        <taxon>Polyangia</taxon>
        <taxon>Polyangiales</taxon>
        <taxon>Polyangiaceae</taxon>
        <taxon>Chondromyces</taxon>
    </lineage>
</organism>
<feature type="region of interest" description="Disordered" evidence="1">
    <location>
        <begin position="167"/>
        <end position="279"/>
    </location>
</feature>
<dbReference type="GO" id="GO:0003743">
    <property type="term" value="F:translation initiation factor activity"/>
    <property type="evidence" value="ECO:0007669"/>
    <property type="project" value="UniProtKB-KW"/>
</dbReference>
<evidence type="ECO:0000256" key="1">
    <source>
        <dbReference type="SAM" id="MobiDB-lite"/>
    </source>
</evidence>
<feature type="region of interest" description="Disordered" evidence="1">
    <location>
        <begin position="398"/>
        <end position="449"/>
    </location>
</feature>
<dbReference type="Proteomes" id="UP000019678">
    <property type="component" value="Unassembled WGS sequence"/>
</dbReference>
<proteinExistence type="predicted"/>
<keyword evidence="3" id="KW-1185">Reference proteome</keyword>
<reference evidence="2 3" key="1">
    <citation type="submission" date="2013-05" db="EMBL/GenBank/DDBJ databases">
        <title>Genome assembly of Chondromyces apiculatus DSM 436.</title>
        <authorList>
            <person name="Sharma G."/>
            <person name="Khatri I."/>
            <person name="Kaur C."/>
            <person name="Mayilraj S."/>
            <person name="Subramanian S."/>
        </authorList>
    </citation>
    <scope>NUCLEOTIDE SEQUENCE [LARGE SCALE GENOMIC DNA]</scope>
    <source>
        <strain evidence="2 3">DSM 436</strain>
    </source>
</reference>
<feature type="compositionally biased region" description="Pro residues" evidence="1">
    <location>
        <begin position="253"/>
        <end position="271"/>
    </location>
</feature>
<keyword evidence="2" id="KW-0648">Protein biosynthesis</keyword>
<name>A0A017TIE2_9BACT</name>
<evidence type="ECO:0000313" key="2">
    <source>
        <dbReference type="EMBL" id="EYF08657.1"/>
    </source>
</evidence>
<gene>
    <name evidence="2" type="ORF">CAP_2517</name>
</gene>
<dbReference type="AlphaFoldDB" id="A0A017TIE2"/>
<sequence>MPDLDAISDAAYVAAGADFAFVLTLSGRLLTRHAPRDMPREGRTLISQTALSLAPGARFGHLELPREDLVPYGGAAPIEVYFGISTTDRILCLVMSTWAARDGVAGALDTALQALEDLDRPAAPQDALDRLDVLPDAAAAVLADAAIHTADTLAGTLPAADALPAAAARPVPGTPNPSAPDLAPPSVREAPPPSRREGPASGRKSSAGRKAHASRPGPPESRPAPSEGRKRSAVAGLASLASGPSRSRARAATPPPVPVPVVRIPGPPPKPAAARARRTAPLLPTEVSLLDIRVGEATLGRESLAAIERELGLGRASLPDVRVGVAPVGRETLVAIEADLRESARPGSAPEAVRFELGSISRESLQEIATLEAHSAAAGPRPSMPLIVPARMTQPWVESAEDAKRASDAAARARKVAPPDLHLQVIDADPEIHDLARSDRPRPARRPRQ</sequence>
<dbReference type="STRING" id="1192034.CAP_2517"/>
<comment type="caution">
    <text evidence="2">The sequence shown here is derived from an EMBL/GenBank/DDBJ whole genome shotgun (WGS) entry which is preliminary data.</text>
</comment>
<keyword evidence="2" id="KW-0396">Initiation factor</keyword>
<accession>A0A017TIE2</accession>
<evidence type="ECO:0000313" key="3">
    <source>
        <dbReference type="Proteomes" id="UP000019678"/>
    </source>
</evidence>